<organism evidence="3 4">
    <name type="scientific">Paramuricea clavata</name>
    <name type="common">Red gorgonian</name>
    <name type="synonym">Violescent sea-whip</name>
    <dbReference type="NCBI Taxonomy" id="317549"/>
    <lineage>
        <taxon>Eukaryota</taxon>
        <taxon>Metazoa</taxon>
        <taxon>Cnidaria</taxon>
        <taxon>Anthozoa</taxon>
        <taxon>Octocorallia</taxon>
        <taxon>Malacalcyonacea</taxon>
        <taxon>Plexauridae</taxon>
        <taxon>Paramuricea</taxon>
    </lineage>
</organism>
<dbReference type="PANTHER" id="PTHR19446">
    <property type="entry name" value="REVERSE TRANSCRIPTASES"/>
    <property type="match status" value="1"/>
</dbReference>
<dbReference type="OrthoDB" id="3039367at2759"/>
<sequence length="393" mass="44935">MKQISIVGLFTVLVIYTFCGLDFKSLGRHQWRCKAKLGDKDRDSSTTANERNSGILDSEQDNLFDGASEVLTTQVSNTSGVKCACGKHCKGLRGLKVHQRSCRFIAGLNEEIATMDDERSEEGEIDIGESMPPEHPELKPGIKLPKSDSEWANSDLFFRAELAMDSMNDFNINNVIFYMSNKVYNYFADNFGIIQRTKDVEPNSLLLKYKEFSKQQLKQELKNLKRDTHENLRSIKYVAKLLRGKLTGKQSANDTEADEKLKPVFNKLICTDYFKTFLRCSNPMRRFNIPSWIPRFKEPDQAFDDSPPTYREISKIIHKMKASGSPCPLDQIPIIVFKKSPYLRSYLTMIISKIWTAGEIPIIWKKAASILIHKSNSVNEPENFRPITLESVH</sequence>
<feature type="region of interest" description="Disordered" evidence="2">
    <location>
        <begin position="39"/>
        <end position="59"/>
    </location>
</feature>
<feature type="coiled-coil region" evidence="1">
    <location>
        <begin position="207"/>
        <end position="234"/>
    </location>
</feature>
<feature type="compositionally biased region" description="Basic and acidic residues" evidence="2">
    <location>
        <begin position="132"/>
        <end position="145"/>
    </location>
</feature>
<feature type="region of interest" description="Disordered" evidence="2">
    <location>
        <begin position="126"/>
        <end position="145"/>
    </location>
</feature>
<dbReference type="EMBL" id="CACRXK020009742">
    <property type="protein sequence ID" value="CAB4017865.1"/>
    <property type="molecule type" value="Genomic_DNA"/>
</dbReference>
<evidence type="ECO:0000256" key="2">
    <source>
        <dbReference type="SAM" id="MobiDB-lite"/>
    </source>
</evidence>
<evidence type="ECO:0000313" key="3">
    <source>
        <dbReference type="EMBL" id="CAB4017865.1"/>
    </source>
</evidence>
<gene>
    <name evidence="3" type="ORF">PACLA_8A057569</name>
</gene>
<keyword evidence="1" id="KW-0175">Coiled coil</keyword>
<evidence type="ECO:0000256" key="1">
    <source>
        <dbReference type="SAM" id="Coils"/>
    </source>
</evidence>
<protein>
    <submittedName>
        <fullName evidence="3">Uncharacterized protein</fullName>
    </submittedName>
</protein>
<comment type="caution">
    <text evidence="3">The sequence shown here is derived from an EMBL/GenBank/DDBJ whole genome shotgun (WGS) entry which is preliminary data.</text>
</comment>
<dbReference type="AlphaFoldDB" id="A0A7D9EVW3"/>
<accession>A0A7D9EVW3</accession>
<name>A0A7D9EVW3_PARCT</name>
<reference evidence="3" key="1">
    <citation type="submission" date="2020-04" db="EMBL/GenBank/DDBJ databases">
        <authorList>
            <person name="Alioto T."/>
            <person name="Alioto T."/>
            <person name="Gomez Garrido J."/>
        </authorList>
    </citation>
    <scope>NUCLEOTIDE SEQUENCE</scope>
    <source>
        <strain evidence="3">A484AB</strain>
    </source>
</reference>
<dbReference type="Proteomes" id="UP001152795">
    <property type="component" value="Unassembled WGS sequence"/>
</dbReference>
<keyword evidence="4" id="KW-1185">Reference proteome</keyword>
<evidence type="ECO:0000313" key="4">
    <source>
        <dbReference type="Proteomes" id="UP001152795"/>
    </source>
</evidence>
<proteinExistence type="predicted"/>